<keyword evidence="3" id="KW-0732">Signal</keyword>
<protein>
    <recommendedName>
        <fullName evidence="4">LITAF domain-containing protein</fullName>
    </recommendedName>
</protein>
<evidence type="ECO:0000259" key="4">
    <source>
        <dbReference type="Pfam" id="PF10601"/>
    </source>
</evidence>
<evidence type="ECO:0000313" key="5">
    <source>
        <dbReference type="EMBL" id="KPJ00506.1"/>
    </source>
</evidence>
<reference evidence="5 6" key="1">
    <citation type="journal article" date="2015" name="Nat. Commun.">
        <title>Outbred genome sequencing and CRISPR/Cas9 gene editing in butterflies.</title>
        <authorList>
            <person name="Li X."/>
            <person name="Fan D."/>
            <person name="Zhang W."/>
            <person name="Liu G."/>
            <person name="Zhang L."/>
            <person name="Zhao L."/>
            <person name="Fang X."/>
            <person name="Chen L."/>
            <person name="Dong Y."/>
            <person name="Chen Y."/>
            <person name="Ding Y."/>
            <person name="Zhao R."/>
            <person name="Feng M."/>
            <person name="Zhu Y."/>
            <person name="Feng Y."/>
            <person name="Jiang X."/>
            <person name="Zhu D."/>
            <person name="Xiang H."/>
            <person name="Feng X."/>
            <person name="Li S."/>
            <person name="Wang J."/>
            <person name="Zhang G."/>
            <person name="Kronforst M.R."/>
            <person name="Wang W."/>
        </authorList>
    </citation>
    <scope>NUCLEOTIDE SEQUENCE [LARGE SCALE GENOMIC DNA]</scope>
    <source>
        <strain evidence="5">Ya'a_city_454_Px</strain>
        <tissue evidence="5">Whole body</tissue>
    </source>
</reference>
<feature type="compositionally biased region" description="Polar residues" evidence="2">
    <location>
        <begin position="438"/>
        <end position="448"/>
    </location>
</feature>
<feature type="region of interest" description="Disordered" evidence="2">
    <location>
        <begin position="113"/>
        <end position="132"/>
    </location>
</feature>
<keyword evidence="6" id="KW-1185">Reference proteome</keyword>
<feature type="compositionally biased region" description="Basic and acidic residues" evidence="2">
    <location>
        <begin position="348"/>
        <end position="377"/>
    </location>
</feature>
<sequence>MTNINFVTGIHLLLTTKVSSLVLLTANLEDIKKIARQFVSETIADQIGKLFVQTNVNNFSISEENNLNNDINKVSNEDFDIPIANKNSSEDVESILKEAMQRVQEMKEVVKDVTKRQNKSVKEKHTHKNTISTKKTSNHYTYDFILTPEKTIKPKYEWKKGLNFDFLPTANIFKQNEIYNTFTRGAISDREGNDFNKINLSSDQEMDRRFEKSFKRLEPKIQRLKYKPKVTKKKHELSTKLRTENTTISAIDYYDNSIYIKKEIVATSGPIELFKITAVQDTSSSSDYSMDKENKEKNINMATQNRPYQGYPYVNPVVIDVPSIDSTTAGRWTNLPRRAIGGVNERPGTSRDSDVNERRTEVVAKDSSESDGNRTEDNPVVYIDVPESGGSSVVESPRNRNEQRGGTFVQETILYDPFKDRRIELRVTGDESDEEPSRNPSRGEQTSRPVPPNISYVASPGSSSGYTTSPTFGTSTNPNLPGLMSKEAGYYGRQTPDDMFPLGPIPVSEFPEPPPAYTEIDNVNQSNRVNVSTPPRTEVVTTGGRSLVLCYKKKKETQNGKATAAQSTQLQMRCLLAYIEGHAQMENASPTSSNPLPCNLHISEKKFKDMCEVNQPALGQLTDATTTIRPGSDRKLLQCPHCNQRVHSLVVREVGAFTHVLAMIFLVLCNFPGTSEVVNEWVGIQKLVNAINNHNKAYLKDRDGTSDWLEEENDSLSAPFDDLTGNEVGSETDSTDIKRQLISSELKQLRNMKLELERDMINKKDTIKKPDNKSKKSLGNFKMKRRETLVTLPILNDTCEDCLHTNEFSSIESKKENYKDLFNVIAKQLHVVENFVDYLKEEKTAGRQGKSEFDEILETINNKANIIKTTEATTVTDNSISMVTLLDESDIRDALKNDPLVKRIIKIAKKKRGQYMKDLEHVLT</sequence>
<feature type="domain" description="LITAF" evidence="4">
    <location>
        <begin position="636"/>
        <end position="669"/>
    </location>
</feature>
<organism evidence="5 6">
    <name type="scientific">Papilio xuthus</name>
    <name type="common">Asian swallowtail butterfly</name>
    <dbReference type="NCBI Taxonomy" id="66420"/>
    <lineage>
        <taxon>Eukaryota</taxon>
        <taxon>Metazoa</taxon>
        <taxon>Ecdysozoa</taxon>
        <taxon>Arthropoda</taxon>
        <taxon>Hexapoda</taxon>
        <taxon>Insecta</taxon>
        <taxon>Pterygota</taxon>
        <taxon>Neoptera</taxon>
        <taxon>Endopterygota</taxon>
        <taxon>Lepidoptera</taxon>
        <taxon>Glossata</taxon>
        <taxon>Ditrysia</taxon>
        <taxon>Papilionoidea</taxon>
        <taxon>Papilionidae</taxon>
        <taxon>Papilioninae</taxon>
        <taxon>Papilio</taxon>
    </lineage>
</organism>
<proteinExistence type="predicted"/>
<dbReference type="InterPro" id="IPR006629">
    <property type="entry name" value="LITAF"/>
</dbReference>
<dbReference type="Pfam" id="PF10601">
    <property type="entry name" value="zf-LITAF-like"/>
    <property type="match status" value="1"/>
</dbReference>
<keyword evidence="1" id="KW-0175">Coiled coil</keyword>
<evidence type="ECO:0000256" key="3">
    <source>
        <dbReference type="SAM" id="SignalP"/>
    </source>
</evidence>
<dbReference type="AlphaFoldDB" id="A0A194QAQ9"/>
<feature type="compositionally biased region" description="Low complexity" evidence="2">
    <location>
        <begin position="459"/>
        <end position="478"/>
    </location>
</feature>
<dbReference type="EMBL" id="KQ459463">
    <property type="protein sequence ID" value="KPJ00506.1"/>
    <property type="molecule type" value="Genomic_DNA"/>
</dbReference>
<feature type="compositionally biased region" description="Low complexity" evidence="2">
    <location>
        <begin position="385"/>
        <end position="396"/>
    </location>
</feature>
<feature type="region of interest" description="Disordered" evidence="2">
    <location>
        <begin position="339"/>
        <end position="412"/>
    </location>
</feature>
<feature type="region of interest" description="Disordered" evidence="2">
    <location>
        <begin position="426"/>
        <end position="481"/>
    </location>
</feature>
<feature type="signal peptide" evidence="3">
    <location>
        <begin position="1"/>
        <end position="20"/>
    </location>
</feature>
<dbReference type="Proteomes" id="UP000053268">
    <property type="component" value="Unassembled WGS sequence"/>
</dbReference>
<gene>
    <name evidence="5" type="ORF">RR46_07096</name>
</gene>
<feature type="chain" id="PRO_5008264186" description="LITAF domain-containing protein" evidence="3">
    <location>
        <begin position="21"/>
        <end position="924"/>
    </location>
</feature>
<name>A0A194QAQ9_PAPXU</name>
<evidence type="ECO:0000256" key="2">
    <source>
        <dbReference type="SAM" id="MobiDB-lite"/>
    </source>
</evidence>
<feature type="coiled-coil region" evidence="1">
    <location>
        <begin position="739"/>
        <end position="766"/>
    </location>
</feature>
<evidence type="ECO:0000256" key="1">
    <source>
        <dbReference type="SAM" id="Coils"/>
    </source>
</evidence>
<feature type="compositionally biased region" description="Basic and acidic residues" evidence="2">
    <location>
        <begin position="113"/>
        <end position="123"/>
    </location>
</feature>
<evidence type="ECO:0000313" key="6">
    <source>
        <dbReference type="Proteomes" id="UP000053268"/>
    </source>
</evidence>
<accession>A0A194QAQ9</accession>